<proteinExistence type="predicted"/>
<keyword evidence="1" id="KW-0472">Membrane</keyword>
<keyword evidence="1" id="KW-1133">Transmembrane helix</keyword>
<feature type="transmembrane region" description="Helical" evidence="1">
    <location>
        <begin position="135"/>
        <end position="152"/>
    </location>
</feature>
<protein>
    <submittedName>
        <fullName evidence="2">Uncharacterized protein</fullName>
    </submittedName>
</protein>
<dbReference type="AlphaFoldDB" id="A0A7S0Q9E8"/>
<organism evidence="2">
    <name type="scientific">Coccolithus braarudii</name>
    <dbReference type="NCBI Taxonomy" id="221442"/>
    <lineage>
        <taxon>Eukaryota</taxon>
        <taxon>Haptista</taxon>
        <taxon>Haptophyta</taxon>
        <taxon>Prymnesiophyceae</taxon>
        <taxon>Coccolithales</taxon>
        <taxon>Coccolithaceae</taxon>
        <taxon>Coccolithus</taxon>
    </lineage>
</organism>
<dbReference type="PROSITE" id="PS51257">
    <property type="entry name" value="PROKAR_LIPOPROTEIN"/>
    <property type="match status" value="1"/>
</dbReference>
<sequence length="254" mass="29264">MAPPPRYQLIKGDKYNITLGVLVASILAACKEVPGLPRLLQWQLNAYTNWNITFLWLRLVLRQDQWDPFLAVNSVGIFSGFRTAMCQGIDDNMRLKLKSLGVNLPRPVFLGLDHMLHTLPPMLLLTKLIRKRERIPMMNAVYSLVLSTWFSFRQSAKLDASGIYVPHPWLRTWISIIVCVFGTPLLVDACISKNRRRALVLLIAMVVPYLTARLDPKLRKKYHFEFQLQRLKETSEEQEDAMHRTMSAAAFVRS</sequence>
<accession>A0A7S0Q9E8</accession>
<dbReference type="EMBL" id="HBEY01044315">
    <property type="protein sequence ID" value="CAD8617870.1"/>
    <property type="molecule type" value="Transcribed_RNA"/>
</dbReference>
<keyword evidence="1" id="KW-0812">Transmembrane</keyword>
<gene>
    <name evidence="2" type="ORF">CPEL01642_LOCUS21251</name>
</gene>
<evidence type="ECO:0000256" key="1">
    <source>
        <dbReference type="SAM" id="Phobius"/>
    </source>
</evidence>
<feature type="transmembrane region" description="Helical" evidence="1">
    <location>
        <begin position="198"/>
        <end position="214"/>
    </location>
</feature>
<feature type="transmembrane region" description="Helical" evidence="1">
    <location>
        <begin position="172"/>
        <end position="191"/>
    </location>
</feature>
<name>A0A7S0Q9E8_9EUKA</name>
<reference evidence="2" key="1">
    <citation type="submission" date="2021-01" db="EMBL/GenBank/DDBJ databases">
        <authorList>
            <person name="Corre E."/>
            <person name="Pelletier E."/>
            <person name="Niang G."/>
            <person name="Scheremetjew M."/>
            <person name="Finn R."/>
            <person name="Kale V."/>
            <person name="Holt S."/>
            <person name="Cochrane G."/>
            <person name="Meng A."/>
            <person name="Brown T."/>
            <person name="Cohen L."/>
        </authorList>
    </citation>
    <scope>NUCLEOTIDE SEQUENCE</scope>
    <source>
        <strain evidence="2">PLY182g</strain>
    </source>
</reference>
<evidence type="ECO:0000313" key="2">
    <source>
        <dbReference type="EMBL" id="CAD8617870.1"/>
    </source>
</evidence>